<dbReference type="VEuPathDB" id="VectorBase:ASIC005196"/>
<organism evidence="1">
    <name type="scientific">Anopheles sinensis</name>
    <name type="common">Mosquito</name>
    <dbReference type="NCBI Taxonomy" id="74873"/>
    <lineage>
        <taxon>Eukaryota</taxon>
        <taxon>Metazoa</taxon>
        <taxon>Ecdysozoa</taxon>
        <taxon>Arthropoda</taxon>
        <taxon>Hexapoda</taxon>
        <taxon>Insecta</taxon>
        <taxon>Pterygota</taxon>
        <taxon>Neoptera</taxon>
        <taxon>Endopterygota</taxon>
        <taxon>Diptera</taxon>
        <taxon>Nematocera</taxon>
        <taxon>Culicoidea</taxon>
        <taxon>Culicidae</taxon>
        <taxon>Anophelinae</taxon>
        <taxon>Anopheles</taxon>
    </lineage>
</organism>
<name>A0A084VIT5_ANOSI</name>
<dbReference type="Proteomes" id="UP000030765">
    <property type="component" value="Unassembled WGS sequence"/>
</dbReference>
<dbReference type="AlphaFoldDB" id="A0A084VIT5"/>
<dbReference type="EMBL" id="KE524855">
    <property type="protein sequence ID" value="KFB37879.1"/>
    <property type="molecule type" value="Genomic_DNA"/>
</dbReference>
<sequence>MPRPLAAEEMYSGGHDGKMEMHCTLSAISAGSEHLPDAAQKGGARVLLNGSQKMKNK</sequence>
<gene>
    <name evidence="1" type="ORF">ZHAS_00005196</name>
</gene>
<evidence type="ECO:0000313" key="3">
    <source>
        <dbReference type="Proteomes" id="UP000030765"/>
    </source>
</evidence>
<reference evidence="2" key="2">
    <citation type="submission" date="2020-05" db="UniProtKB">
        <authorList>
            <consortium name="EnsemblMetazoa"/>
        </authorList>
    </citation>
    <scope>IDENTIFICATION</scope>
</reference>
<protein>
    <submittedName>
        <fullName evidence="1 2">DNA polymerase III subunit epsilon</fullName>
    </submittedName>
</protein>
<evidence type="ECO:0000313" key="2">
    <source>
        <dbReference type="EnsemblMetazoa" id="ASIC005196-PA"/>
    </source>
</evidence>
<proteinExistence type="predicted"/>
<keyword evidence="3" id="KW-1185">Reference proteome</keyword>
<dbReference type="EnsemblMetazoa" id="ASIC005196-RA">
    <property type="protein sequence ID" value="ASIC005196-PA"/>
    <property type="gene ID" value="ASIC005196"/>
</dbReference>
<dbReference type="EMBL" id="ATLV01013401">
    <property type="status" value="NOT_ANNOTATED_CDS"/>
    <property type="molecule type" value="Genomic_DNA"/>
</dbReference>
<reference evidence="1 3" key="1">
    <citation type="journal article" date="2014" name="BMC Genomics">
        <title>Genome sequence of Anopheles sinensis provides insight into genetics basis of mosquito competence for malaria parasites.</title>
        <authorList>
            <person name="Zhou D."/>
            <person name="Zhang D."/>
            <person name="Ding G."/>
            <person name="Shi L."/>
            <person name="Hou Q."/>
            <person name="Ye Y."/>
            <person name="Xu Y."/>
            <person name="Zhou H."/>
            <person name="Xiong C."/>
            <person name="Li S."/>
            <person name="Yu J."/>
            <person name="Hong S."/>
            <person name="Yu X."/>
            <person name="Zou P."/>
            <person name="Chen C."/>
            <person name="Chang X."/>
            <person name="Wang W."/>
            <person name="Lv Y."/>
            <person name="Sun Y."/>
            <person name="Ma L."/>
            <person name="Shen B."/>
            <person name="Zhu C."/>
        </authorList>
    </citation>
    <scope>NUCLEOTIDE SEQUENCE [LARGE SCALE GENOMIC DNA]</scope>
</reference>
<evidence type="ECO:0000313" key="1">
    <source>
        <dbReference type="EMBL" id="KFB37879.1"/>
    </source>
</evidence>
<accession>A0A084VIT5</accession>